<accession>A0A6C0JXW3</accession>
<sequence>MYKSYADFVASISKGNIEHFNFKSNSNYNAILEHVTFDDGNKYIKYIKQFFPKITYNNILEFVSINDKYGVPKKETFTFSDGLTLFCSSTSLRYIFHSMIILRYYEYKKSCKNMVEVGCGYGGLFLAICYFSKLFNIKIDHYCFIDLPQVGELIKNYLELHSTLINIKYSIHSAYDYGYDVDKKNLFLISNYCFTEISDEHRNKYIETLFPKISNGFIIWQTIFNCPIEETNKINKNIEKVVEEIPQTASKEKKNYFVYF</sequence>
<reference evidence="1" key="1">
    <citation type="journal article" date="2020" name="Nature">
        <title>Giant virus diversity and host interactions through global metagenomics.</title>
        <authorList>
            <person name="Schulz F."/>
            <person name="Roux S."/>
            <person name="Paez-Espino D."/>
            <person name="Jungbluth S."/>
            <person name="Walsh D.A."/>
            <person name="Denef V.J."/>
            <person name="McMahon K.D."/>
            <person name="Konstantinidis K.T."/>
            <person name="Eloe-Fadrosh E.A."/>
            <person name="Kyrpides N.C."/>
            <person name="Woyke T."/>
        </authorList>
    </citation>
    <scope>NUCLEOTIDE SEQUENCE</scope>
    <source>
        <strain evidence="1">GVMAG-S-1101165-83</strain>
    </source>
</reference>
<dbReference type="InterPro" id="IPR029063">
    <property type="entry name" value="SAM-dependent_MTases_sf"/>
</dbReference>
<evidence type="ECO:0000313" key="1">
    <source>
        <dbReference type="EMBL" id="QHU10605.1"/>
    </source>
</evidence>
<dbReference type="EMBL" id="MN740769">
    <property type="protein sequence ID" value="QHU10605.1"/>
    <property type="molecule type" value="Genomic_DNA"/>
</dbReference>
<dbReference type="SUPFAM" id="SSF53335">
    <property type="entry name" value="S-adenosyl-L-methionine-dependent methyltransferases"/>
    <property type="match status" value="1"/>
</dbReference>
<proteinExistence type="predicted"/>
<evidence type="ECO:0008006" key="2">
    <source>
        <dbReference type="Google" id="ProtNLM"/>
    </source>
</evidence>
<organism evidence="1">
    <name type="scientific">viral metagenome</name>
    <dbReference type="NCBI Taxonomy" id="1070528"/>
    <lineage>
        <taxon>unclassified sequences</taxon>
        <taxon>metagenomes</taxon>
        <taxon>organismal metagenomes</taxon>
    </lineage>
</organism>
<protein>
    <recommendedName>
        <fullName evidence="2">Sugar O-methyltransferase</fullName>
    </recommendedName>
</protein>
<name>A0A6C0JXW3_9ZZZZ</name>
<dbReference type="AlphaFoldDB" id="A0A6C0JXW3"/>